<keyword evidence="3" id="KW-1015">Disulfide bond</keyword>
<keyword evidence="6" id="KW-0378">Hydrolase</keyword>
<dbReference type="GO" id="GO:0008234">
    <property type="term" value="F:cysteine-type peptidase activity"/>
    <property type="evidence" value="ECO:0007669"/>
    <property type="project" value="InterPro"/>
</dbReference>
<keyword evidence="2" id="KW-0865">Zymogen</keyword>
<dbReference type="RefSeq" id="XP_002295071.1">
    <property type="nucleotide sequence ID" value="XM_002295035.1"/>
</dbReference>
<dbReference type="PROSITE" id="PS00640">
    <property type="entry name" value="THIOL_PROTEASE_ASN"/>
    <property type="match status" value="1"/>
</dbReference>
<feature type="non-terminal residue" evidence="6">
    <location>
        <position position="322"/>
    </location>
</feature>
<dbReference type="SUPFAM" id="SSF54001">
    <property type="entry name" value="Cysteine proteinases"/>
    <property type="match status" value="1"/>
</dbReference>
<dbReference type="SMART" id="SM00645">
    <property type="entry name" value="Pept_C1"/>
    <property type="match status" value="1"/>
</dbReference>
<dbReference type="InterPro" id="IPR039417">
    <property type="entry name" value="Peptidase_C1A_papain-like"/>
</dbReference>
<dbReference type="HOGENOM" id="CLU_012184_1_2_1"/>
<organism evidence="6 7">
    <name type="scientific">Thalassiosira pseudonana</name>
    <name type="common">Marine diatom</name>
    <name type="synonym">Cyclotella nana</name>
    <dbReference type="NCBI Taxonomy" id="35128"/>
    <lineage>
        <taxon>Eukaryota</taxon>
        <taxon>Sar</taxon>
        <taxon>Stramenopiles</taxon>
        <taxon>Ochrophyta</taxon>
        <taxon>Bacillariophyta</taxon>
        <taxon>Coscinodiscophyceae</taxon>
        <taxon>Thalassiosirophycidae</taxon>
        <taxon>Thalassiosirales</taxon>
        <taxon>Thalassiosiraceae</taxon>
        <taxon>Thalassiosira</taxon>
    </lineage>
</organism>
<dbReference type="PANTHER" id="PTHR12411">
    <property type="entry name" value="CYSTEINE PROTEASE FAMILY C1-RELATED"/>
    <property type="match status" value="1"/>
</dbReference>
<reference evidence="6 7" key="1">
    <citation type="journal article" date="2004" name="Science">
        <title>The genome of the diatom Thalassiosira pseudonana: ecology, evolution, and metabolism.</title>
        <authorList>
            <person name="Armbrust E.V."/>
            <person name="Berges J.A."/>
            <person name="Bowler C."/>
            <person name="Green B.R."/>
            <person name="Martinez D."/>
            <person name="Putnam N.H."/>
            <person name="Zhou S."/>
            <person name="Allen A.E."/>
            <person name="Apt K.E."/>
            <person name="Bechner M."/>
            <person name="Brzezinski M.A."/>
            <person name="Chaal B.K."/>
            <person name="Chiovitti A."/>
            <person name="Davis A.K."/>
            <person name="Demarest M.S."/>
            <person name="Detter J.C."/>
            <person name="Glavina T."/>
            <person name="Goodstein D."/>
            <person name="Hadi M.Z."/>
            <person name="Hellsten U."/>
            <person name="Hildebrand M."/>
            <person name="Jenkins B.D."/>
            <person name="Jurka J."/>
            <person name="Kapitonov V.V."/>
            <person name="Kroger N."/>
            <person name="Lau W.W."/>
            <person name="Lane T.W."/>
            <person name="Larimer F.W."/>
            <person name="Lippmeier J.C."/>
            <person name="Lucas S."/>
            <person name="Medina M."/>
            <person name="Montsant A."/>
            <person name="Obornik M."/>
            <person name="Parker M.S."/>
            <person name="Palenik B."/>
            <person name="Pazour G.J."/>
            <person name="Richardson P.M."/>
            <person name="Rynearson T.A."/>
            <person name="Saito M.A."/>
            <person name="Schwartz D.C."/>
            <person name="Thamatrakoln K."/>
            <person name="Valentin K."/>
            <person name="Vardi A."/>
            <person name="Wilkerson F.P."/>
            <person name="Rokhsar D.S."/>
        </authorList>
    </citation>
    <scope>NUCLEOTIDE SEQUENCE [LARGE SCALE GENOMIC DNA]</scope>
    <source>
        <strain evidence="6 7">CCMP1335</strain>
    </source>
</reference>
<dbReference type="InParanoid" id="B8CFT2"/>
<dbReference type="InterPro" id="IPR013128">
    <property type="entry name" value="Peptidase_C1A"/>
</dbReference>
<dbReference type="PaxDb" id="35128-Thaps264846"/>
<protein>
    <submittedName>
        <fullName evidence="6">Papain cysteine protease</fullName>
    </submittedName>
</protein>
<evidence type="ECO:0000256" key="3">
    <source>
        <dbReference type="ARBA" id="ARBA00023157"/>
    </source>
</evidence>
<accession>B8CFT2</accession>
<feature type="domain" description="Peptidase C1A papain C-terminal" evidence="4">
    <location>
        <begin position="90"/>
        <end position="321"/>
    </location>
</feature>
<name>B8CFT2_THAPS</name>
<feature type="non-terminal residue" evidence="6">
    <location>
        <position position="1"/>
    </location>
</feature>
<dbReference type="GO" id="GO:0006508">
    <property type="term" value="P:proteolysis"/>
    <property type="evidence" value="ECO:0007669"/>
    <property type="project" value="UniProtKB-KW"/>
</dbReference>
<evidence type="ECO:0000313" key="6">
    <source>
        <dbReference type="EMBL" id="EED87851.1"/>
    </source>
</evidence>
<dbReference type="GeneID" id="7443923"/>
<dbReference type="Proteomes" id="UP000001449">
    <property type="component" value="Chromosome 22"/>
</dbReference>
<dbReference type="PROSITE" id="PS00639">
    <property type="entry name" value="THIOL_PROTEASE_HIS"/>
    <property type="match status" value="1"/>
</dbReference>
<dbReference type="KEGG" id="tps:THAPSDRAFT_264846"/>
<proteinExistence type="inferred from homology"/>
<dbReference type="Pfam" id="PF00112">
    <property type="entry name" value="Peptidase_C1"/>
    <property type="match status" value="1"/>
</dbReference>
<dbReference type="Gene3D" id="3.90.70.10">
    <property type="entry name" value="Cysteine proteinases"/>
    <property type="match status" value="1"/>
</dbReference>
<reference evidence="6 7" key="2">
    <citation type="journal article" date="2008" name="Nature">
        <title>The Phaeodactylum genome reveals the evolutionary history of diatom genomes.</title>
        <authorList>
            <person name="Bowler C."/>
            <person name="Allen A.E."/>
            <person name="Badger J.H."/>
            <person name="Grimwood J."/>
            <person name="Jabbari K."/>
            <person name="Kuo A."/>
            <person name="Maheswari U."/>
            <person name="Martens C."/>
            <person name="Maumus F."/>
            <person name="Otillar R.P."/>
            <person name="Rayko E."/>
            <person name="Salamov A."/>
            <person name="Vandepoele K."/>
            <person name="Beszteri B."/>
            <person name="Gruber A."/>
            <person name="Heijde M."/>
            <person name="Katinka M."/>
            <person name="Mock T."/>
            <person name="Valentin K."/>
            <person name="Verret F."/>
            <person name="Berges J.A."/>
            <person name="Brownlee C."/>
            <person name="Cadoret J.P."/>
            <person name="Chiovitti A."/>
            <person name="Choi C.J."/>
            <person name="Coesel S."/>
            <person name="De Martino A."/>
            <person name="Detter J.C."/>
            <person name="Durkin C."/>
            <person name="Falciatore A."/>
            <person name="Fournet J."/>
            <person name="Haruta M."/>
            <person name="Huysman M.J."/>
            <person name="Jenkins B.D."/>
            <person name="Jiroutova K."/>
            <person name="Jorgensen R.E."/>
            <person name="Joubert Y."/>
            <person name="Kaplan A."/>
            <person name="Kroger N."/>
            <person name="Kroth P.G."/>
            <person name="La Roche J."/>
            <person name="Lindquist E."/>
            <person name="Lommer M."/>
            <person name="Martin-Jezequel V."/>
            <person name="Lopez P.J."/>
            <person name="Lucas S."/>
            <person name="Mangogna M."/>
            <person name="McGinnis K."/>
            <person name="Medlin L.K."/>
            <person name="Montsant A."/>
            <person name="Oudot-Le Secq M.P."/>
            <person name="Napoli C."/>
            <person name="Obornik M."/>
            <person name="Parker M.S."/>
            <person name="Petit J.L."/>
            <person name="Porcel B.M."/>
            <person name="Poulsen N."/>
            <person name="Robison M."/>
            <person name="Rychlewski L."/>
            <person name="Rynearson T.A."/>
            <person name="Schmutz J."/>
            <person name="Shapiro H."/>
            <person name="Siaut M."/>
            <person name="Stanley M."/>
            <person name="Sussman M.R."/>
            <person name="Taylor A.R."/>
            <person name="Vardi A."/>
            <person name="von Dassow P."/>
            <person name="Vyverman W."/>
            <person name="Willis A."/>
            <person name="Wyrwicz L.S."/>
            <person name="Rokhsar D.S."/>
            <person name="Weissenbach J."/>
            <person name="Armbrust E.V."/>
            <person name="Green B.R."/>
            <person name="Van de Peer Y."/>
            <person name="Grigoriev I.V."/>
        </authorList>
    </citation>
    <scope>NUCLEOTIDE SEQUENCE [LARGE SCALE GENOMIC DNA]</scope>
    <source>
        <strain evidence="6 7">CCMP1335</strain>
    </source>
</reference>
<sequence>FDMFLTRHNKHYPHAKEHAKRKSIHDANIERIEMWNQEHSGRTVFVPNEFLDLEVDEVMSFRGGHIPASISREHQFTVYELPTDFDASTLPKEFDWRSHLPESVGPIQDQGFCGSCWAFSLNFAIESRWYITNSKFVKLPEQFTVDCLWSEHTQACDGGEAGDAAVLLLDRFQGNIPTRDAYGSYLSSDGTCYEVSSTSSSSSSMVQITNWVVIPYRDDVAMKHALLKKGPLSVAFNVVDESLYYANGVLDVQSCSKNEAVDLDHAINVVGWGVDTLDDGTEAQHWILRNSWSTLWGDSGYFRVRMGERDCGVTTSAGFPEV</sequence>
<comment type="similarity">
    <text evidence="1">Belongs to the peptidase C1 family.</text>
</comment>
<gene>
    <name evidence="6" type="ORF">THAPSDRAFT_264846</name>
</gene>
<evidence type="ECO:0000259" key="5">
    <source>
        <dbReference type="SMART" id="SM00848"/>
    </source>
</evidence>
<evidence type="ECO:0000259" key="4">
    <source>
        <dbReference type="SMART" id="SM00645"/>
    </source>
</evidence>
<dbReference type="InterPro" id="IPR038765">
    <property type="entry name" value="Papain-like_cys_pep_sf"/>
</dbReference>
<dbReference type="EMBL" id="CM000653">
    <property type="protein sequence ID" value="EED87851.1"/>
    <property type="molecule type" value="Genomic_DNA"/>
</dbReference>
<dbReference type="CDD" id="cd02248">
    <property type="entry name" value="Peptidase_C1A"/>
    <property type="match status" value="1"/>
</dbReference>
<dbReference type="eggNOG" id="KOG1543">
    <property type="taxonomic scope" value="Eukaryota"/>
</dbReference>
<dbReference type="InterPro" id="IPR013201">
    <property type="entry name" value="Prot_inhib_I29"/>
</dbReference>
<dbReference type="InterPro" id="IPR025660">
    <property type="entry name" value="Pept_his_AS"/>
</dbReference>
<dbReference type="STRING" id="35128.B8CFT2"/>
<dbReference type="InterPro" id="IPR025661">
    <property type="entry name" value="Pept_asp_AS"/>
</dbReference>
<dbReference type="InterPro" id="IPR000668">
    <property type="entry name" value="Peptidase_C1A_C"/>
</dbReference>
<keyword evidence="7" id="KW-1185">Reference proteome</keyword>
<feature type="domain" description="Cathepsin propeptide inhibitor" evidence="5">
    <location>
        <begin position="1"/>
        <end position="58"/>
    </location>
</feature>
<evidence type="ECO:0000313" key="7">
    <source>
        <dbReference type="Proteomes" id="UP000001449"/>
    </source>
</evidence>
<dbReference type="Pfam" id="PF08246">
    <property type="entry name" value="Inhibitor_I29"/>
    <property type="match status" value="1"/>
</dbReference>
<evidence type="ECO:0000256" key="1">
    <source>
        <dbReference type="ARBA" id="ARBA00008455"/>
    </source>
</evidence>
<dbReference type="PRINTS" id="PR00705">
    <property type="entry name" value="PAPAIN"/>
</dbReference>
<dbReference type="SMART" id="SM00848">
    <property type="entry name" value="Inhibitor_I29"/>
    <property type="match status" value="1"/>
</dbReference>
<dbReference type="AlphaFoldDB" id="B8CFT2"/>
<keyword evidence="6" id="KW-0645">Protease</keyword>
<evidence type="ECO:0000256" key="2">
    <source>
        <dbReference type="ARBA" id="ARBA00023145"/>
    </source>
</evidence>